<accession>A0ACB5UM60</accession>
<organism evidence="1 2">
    <name type="scientific">Vallitalea maricola</name>
    <dbReference type="NCBI Taxonomy" id="3074433"/>
    <lineage>
        <taxon>Bacteria</taxon>
        <taxon>Bacillati</taxon>
        <taxon>Bacillota</taxon>
        <taxon>Clostridia</taxon>
        <taxon>Lachnospirales</taxon>
        <taxon>Vallitaleaceae</taxon>
        <taxon>Vallitalea</taxon>
    </lineage>
</organism>
<protein>
    <submittedName>
        <fullName evidence="1">Uncharacterized protein</fullName>
    </submittedName>
</protein>
<proteinExistence type="predicted"/>
<dbReference type="Proteomes" id="UP001374599">
    <property type="component" value="Unassembled WGS sequence"/>
</dbReference>
<evidence type="ECO:0000313" key="2">
    <source>
        <dbReference type="Proteomes" id="UP001374599"/>
    </source>
</evidence>
<evidence type="ECO:0000313" key="1">
    <source>
        <dbReference type="EMBL" id="GMQ63603.1"/>
    </source>
</evidence>
<comment type="caution">
    <text evidence="1">The sequence shown here is derived from an EMBL/GenBank/DDBJ whole genome shotgun (WGS) entry which is preliminary data.</text>
</comment>
<sequence length="437" mass="48338">MYRYICLVVILVLLLAGCSANDNNQNNEMTKEKEVNIIDENEVNDDKNNNENETPDDPDKKEKTVDEKIEEMIDGMTLEEKIGQMFMIDADSLNNAPLTVLDDFGREVINKYKLGGVIFFKNNIDTITQTEKLISDIQEASSIPLFISVDEEGGIVSRIAKNPNMHATVLPNNKVIGDTGIPENAYKIGQILGKEVSSLGFNMDFAPVADVNTNPDNTVIGVRSYGSDEQLVGDMVYNCVKGLQDENVSAVIKHFPGHGDTTNDTHLGSVVTDHSIERLREIEFVPFKKGIEADVDGVMIAHIKAPQIDESNTEASMSKKIVTDILRNELGYDGLVITDALNMGAIVNEYGTKEACKKAVEAGVDILLMPIPFEEGYSGVLESVISKTISEDRINESVRRILRVKFKRNLFDSNSNKNAEETLGSKENLDLLESIKK</sequence>
<reference evidence="1" key="1">
    <citation type="submission" date="2023-09" db="EMBL/GenBank/DDBJ databases">
        <title>Vallitalea sediminicola and Vallitalea maricola sp. nov., anaerobic bacteria isolated from marine sediment.</title>
        <authorList>
            <person name="Hirano S."/>
            <person name="Maeda A."/>
            <person name="Terahara T."/>
            <person name="Mori K."/>
            <person name="Hamada M."/>
            <person name="Matsumoto R."/>
            <person name="Kobayashi T."/>
        </authorList>
    </citation>
    <scope>NUCLEOTIDE SEQUENCE</scope>
    <source>
        <strain evidence="1">AN17-2</strain>
    </source>
</reference>
<gene>
    <name evidence="1" type="ORF">AN2V17_28370</name>
</gene>
<dbReference type="EMBL" id="BTPU01000047">
    <property type="protein sequence ID" value="GMQ63603.1"/>
    <property type="molecule type" value="Genomic_DNA"/>
</dbReference>
<keyword evidence="2" id="KW-1185">Reference proteome</keyword>
<name>A0ACB5UM60_9FIRM</name>